<organism evidence="5 6">
    <name type="scientific">Marasmius crinis-equi</name>
    <dbReference type="NCBI Taxonomy" id="585013"/>
    <lineage>
        <taxon>Eukaryota</taxon>
        <taxon>Fungi</taxon>
        <taxon>Dikarya</taxon>
        <taxon>Basidiomycota</taxon>
        <taxon>Agaricomycotina</taxon>
        <taxon>Agaricomycetes</taxon>
        <taxon>Agaricomycetidae</taxon>
        <taxon>Agaricales</taxon>
        <taxon>Marasmiineae</taxon>
        <taxon>Marasmiaceae</taxon>
        <taxon>Marasmius</taxon>
    </lineage>
</organism>
<keyword evidence="2" id="KW-0378">Hydrolase</keyword>
<accession>A0ABR3FJK9</accession>
<dbReference type="PANTHER" id="PTHR43248">
    <property type="entry name" value="2-SUCCINYL-6-HYDROXY-2,4-CYCLOHEXADIENE-1-CARBOXYLATE SYNTHASE"/>
    <property type="match status" value="1"/>
</dbReference>
<evidence type="ECO:0000256" key="1">
    <source>
        <dbReference type="ARBA" id="ARBA00010088"/>
    </source>
</evidence>
<dbReference type="InterPro" id="IPR000073">
    <property type="entry name" value="AB_hydrolase_1"/>
</dbReference>
<evidence type="ECO:0000259" key="4">
    <source>
        <dbReference type="Pfam" id="PF00561"/>
    </source>
</evidence>
<dbReference type="Pfam" id="PF00561">
    <property type="entry name" value="Abhydrolase_1"/>
    <property type="match status" value="1"/>
</dbReference>
<dbReference type="EMBL" id="JBAHYK010000313">
    <property type="protein sequence ID" value="KAL0575352.1"/>
    <property type="molecule type" value="Genomic_DNA"/>
</dbReference>
<reference evidence="5 6" key="1">
    <citation type="submission" date="2024-02" db="EMBL/GenBank/DDBJ databases">
        <title>A draft genome for the cacao thread blight pathogen Marasmius crinis-equi.</title>
        <authorList>
            <person name="Cohen S.P."/>
            <person name="Baruah I.K."/>
            <person name="Amoako-Attah I."/>
            <person name="Bukari Y."/>
            <person name="Meinhardt L.W."/>
            <person name="Bailey B.A."/>
        </authorList>
    </citation>
    <scope>NUCLEOTIDE SEQUENCE [LARGE SCALE GENOMIC DNA]</scope>
    <source>
        <strain evidence="5 6">GH-76</strain>
    </source>
</reference>
<proteinExistence type="inferred from homology"/>
<comment type="caution">
    <text evidence="5">The sequence shown here is derived from an EMBL/GenBank/DDBJ whole genome shotgun (WGS) entry which is preliminary data.</text>
</comment>
<gene>
    <name evidence="5" type="ORF">V5O48_006631</name>
</gene>
<evidence type="ECO:0000313" key="5">
    <source>
        <dbReference type="EMBL" id="KAL0575352.1"/>
    </source>
</evidence>
<feature type="domain" description="AB hydrolase-1" evidence="4">
    <location>
        <begin position="91"/>
        <end position="275"/>
    </location>
</feature>
<evidence type="ECO:0000256" key="3">
    <source>
        <dbReference type="SAM" id="SignalP"/>
    </source>
</evidence>
<name>A0ABR3FJK9_9AGAR</name>
<dbReference type="Proteomes" id="UP001465976">
    <property type="component" value="Unassembled WGS sequence"/>
</dbReference>
<evidence type="ECO:0000256" key="2">
    <source>
        <dbReference type="ARBA" id="ARBA00022801"/>
    </source>
</evidence>
<comment type="similarity">
    <text evidence="1">Belongs to the peptidase S33 family.</text>
</comment>
<protein>
    <recommendedName>
        <fullName evidence="4">AB hydrolase-1 domain-containing protein</fullName>
    </recommendedName>
</protein>
<keyword evidence="6" id="KW-1185">Reference proteome</keyword>
<feature type="chain" id="PRO_5046342383" description="AB hydrolase-1 domain-containing protein" evidence="3">
    <location>
        <begin position="20"/>
        <end position="359"/>
    </location>
</feature>
<dbReference type="SUPFAM" id="SSF53474">
    <property type="entry name" value="alpha/beta-Hydrolases"/>
    <property type="match status" value="1"/>
</dbReference>
<dbReference type="PANTHER" id="PTHR43248:SF25">
    <property type="entry name" value="AB HYDROLASE-1 DOMAIN-CONTAINING PROTEIN-RELATED"/>
    <property type="match status" value="1"/>
</dbReference>
<dbReference type="InterPro" id="IPR029058">
    <property type="entry name" value="AB_hydrolase_fold"/>
</dbReference>
<keyword evidence="3" id="KW-0732">Signal</keyword>
<dbReference type="InterPro" id="IPR051601">
    <property type="entry name" value="Serine_prot/Carboxylest_S33"/>
</dbReference>
<dbReference type="Gene3D" id="3.40.50.1820">
    <property type="entry name" value="alpha/beta hydrolase"/>
    <property type="match status" value="1"/>
</dbReference>
<evidence type="ECO:0000313" key="6">
    <source>
        <dbReference type="Proteomes" id="UP001465976"/>
    </source>
</evidence>
<sequence length="359" mass="38787">MITIKSASLVLLINVLVSAQSQSPPPTFDWNSITPNKDLSWTDCYEQPLQCARLELLGVPLNYSQPDDGKATAIAIIKVPAAANATTYGGPIFYNPGGPGGSGVDFVLSGGPKLQEIVGGQFDVVSFDPRGIGLSTPNITVFNSQEERAQFFSEQVFDLNSTETALDEEYERYQTFGQMAAERDTEGFLYHLTSDNVARDMLHMAEAMGQEKLQYWGMSYGTALGSIFATMFPDRVGRLVIDGNVDVEGYLANDMTVNMVDIDKAMQRFYDGCFAAGLEACPFHTGSSSAEIASRLGTLYESVRANPVKVQVETGNITVTYDVLRQSVFTSLSQPALMPSLASGLVELEKGNGTVVAGI</sequence>
<feature type="signal peptide" evidence="3">
    <location>
        <begin position="1"/>
        <end position="19"/>
    </location>
</feature>